<keyword evidence="2" id="KW-0808">Transferase</keyword>
<reference evidence="2 3" key="1">
    <citation type="submission" date="2018-06" db="EMBL/GenBank/DDBJ databases">
        <authorList>
            <consortium name="Pathogen Informatics"/>
            <person name="Doyle S."/>
        </authorList>
    </citation>
    <scope>NUCLEOTIDE SEQUENCE [LARGE SCALE GENOMIC DNA]</scope>
    <source>
        <strain evidence="2 3">NCTC10295</strain>
    </source>
</reference>
<evidence type="ECO:0000313" key="2">
    <source>
        <dbReference type="EMBL" id="STZ75694.1"/>
    </source>
</evidence>
<evidence type="ECO:0000256" key="1">
    <source>
        <dbReference type="SAM" id="SignalP"/>
    </source>
</evidence>
<proteinExistence type="predicted"/>
<feature type="chain" id="PRO_5016581873" evidence="1">
    <location>
        <begin position="25"/>
        <end position="236"/>
    </location>
</feature>
<keyword evidence="1" id="KW-0732">Signal</keyword>
<keyword evidence="3" id="KW-1185">Reference proteome</keyword>
<dbReference type="Proteomes" id="UP000254651">
    <property type="component" value="Unassembled WGS sequence"/>
</dbReference>
<feature type="signal peptide" evidence="1">
    <location>
        <begin position="1"/>
        <end position="24"/>
    </location>
</feature>
<organism evidence="2 3">
    <name type="scientific">Bergeriella denitrificans</name>
    <name type="common">Neisseria denitrificans</name>
    <dbReference type="NCBI Taxonomy" id="494"/>
    <lineage>
        <taxon>Bacteria</taxon>
        <taxon>Pseudomonadati</taxon>
        <taxon>Pseudomonadota</taxon>
        <taxon>Betaproteobacteria</taxon>
        <taxon>Neisseriales</taxon>
        <taxon>Neisseriaceae</taxon>
        <taxon>Bergeriella</taxon>
    </lineage>
</organism>
<dbReference type="GO" id="GO:0016740">
    <property type="term" value="F:transferase activity"/>
    <property type="evidence" value="ECO:0007669"/>
    <property type="project" value="UniProtKB-KW"/>
</dbReference>
<name>A0A378UE57_BERDE</name>
<dbReference type="AlphaFoldDB" id="A0A378UE57"/>
<gene>
    <name evidence="2" type="ORF">NCTC10295_00445</name>
</gene>
<accession>A0A378UE57</accession>
<sequence>MKVMKTTAALVAATMLLNGCTTMMWGMNDPFSESTRYVPVGQDDIHAFGTVKENTAQLERGSLVMMGGKYWFVVNPKDSAKLAEILNAKLDKQFQMVELNPRYRYNALPVTLKEKGGAEFSSSFCLRYDTVKAAEIKQLEALAFKETKIDKQTAYVRCVEASGKYYNVPQQMKADYRFEQSVPVEIRYKVTTRQTDYGKLIQNVGYTPLTLMGDAALAVVALPFAAIGKLVDAVKR</sequence>
<evidence type="ECO:0000313" key="3">
    <source>
        <dbReference type="Proteomes" id="UP000254651"/>
    </source>
</evidence>
<protein>
    <submittedName>
        <fullName evidence="2">Thiosulfate sulfur transferase</fullName>
    </submittedName>
</protein>
<dbReference type="EMBL" id="UGQS01000001">
    <property type="protein sequence ID" value="STZ75694.1"/>
    <property type="molecule type" value="Genomic_DNA"/>
</dbReference>
<dbReference type="RefSeq" id="WP_066078319.1">
    <property type="nucleotide sequence ID" value="NZ_CP181246.1"/>
</dbReference>